<dbReference type="GO" id="GO:0005549">
    <property type="term" value="F:odorant binding"/>
    <property type="evidence" value="ECO:0007669"/>
    <property type="project" value="InterPro"/>
</dbReference>
<feature type="transmembrane region" description="Helical" evidence="10">
    <location>
        <begin position="122"/>
        <end position="141"/>
    </location>
</feature>
<comment type="subcellular location">
    <subcellularLocation>
        <location evidence="1 10">Cell membrane</location>
        <topology evidence="1 10">Multi-pass membrane protein</topology>
    </subcellularLocation>
</comment>
<keyword evidence="9 10" id="KW-0807">Transducer</keyword>
<keyword evidence="7 10" id="KW-0472">Membrane</keyword>
<keyword evidence="4 10" id="KW-0812">Transmembrane</keyword>
<accession>A0AAE1LQS5</accession>
<feature type="transmembrane region" description="Helical" evidence="10">
    <location>
        <begin position="234"/>
        <end position="256"/>
    </location>
</feature>
<evidence type="ECO:0000313" key="11">
    <source>
        <dbReference type="EMBL" id="KAK3927484.1"/>
    </source>
</evidence>
<dbReference type="AlphaFoldDB" id="A0AAE1LQS5"/>
<evidence type="ECO:0000256" key="8">
    <source>
        <dbReference type="ARBA" id="ARBA00023170"/>
    </source>
</evidence>
<evidence type="ECO:0000256" key="7">
    <source>
        <dbReference type="ARBA" id="ARBA00023136"/>
    </source>
</evidence>
<evidence type="ECO:0000256" key="3">
    <source>
        <dbReference type="ARBA" id="ARBA00022606"/>
    </source>
</evidence>
<keyword evidence="5 10" id="KW-0552">Olfaction</keyword>
<sequence>MVIDGFHAPLLFTTGSWWCAAQVSAVLARWETSLGGKGQSLRVQVWDRMRGTVPAVVSSFILMGMVLTAVALVSRTRGVVSALIDLVYAVSLLSCAMSELFFVKEEQALLQDSARTARKWFLGMRVYATMAGLSVTLPHFYTLKPVPAVWPSLPVLQAPLAMAFAGTSLLCCVGYSEFLNLLLVSTTATTGLFRALGARLRRAEGSEEELRPLVRLHGELNSAAQVLKNLYAPYLPYFLTAPLGGTALATCGFLFGTFSSNFLSLVPQIFIFFIPMCLAGDALQYDSGEGLAASAYNADWLSWPARTRRTAHCIMARATRPQVLSVKAFGHADCHACLSVLKTWFSFLQTLTNLSGISADGSH</sequence>
<evidence type="ECO:0000256" key="5">
    <source>
        <dbReference type="ARBA" id="ARBA00022725"/>
    </source>
</evidence>
<name>A0AAE1LQS5_9NEOP</name>
<keyword evidence="3 10" id="KW-0716">Sensory transduction</keyword>
<keyword evidence="6 10" id="KW-1133">Transmembrane helix</keyword>
<gene>
    <name evidence="11" type="ORF">KUF71_015769</name>
</gene>
<reference evidence="11" key="2">
    <citation type="journal article" date="2023" name="BMC Genomics">
        <title>Pest status, molecular evolution, and epigenetic factors derived from the genome assembly of Frankliniella fusca, a thysanopteran phytovirus vector.</title>
        <authorList>
            <person name="Catto M.A."/>
            <person name="Labadie P.E."/>
            <person name="Jacobson A.L."/>
            <person name="Kennedy G.G."/>
            <person name="Srinivasan R."/>
            <person name="Hunt B.G."/>
        </authorList>
    </citation>
    <scope>NUCLEOTIDE SEQUENCE</scope>
    <source>
        <strain evidence="11">PL_HMW_Pooled</strain>
    </source>
</reference>
<comment type="similarity">
    <text evidence="10">Belongs to the insect chemoreceptor superfamily. Heteromeric odorant receptor channel (TC 1.A.69) family.</text>
</comment>
<evidence type="ECO:0000256" key="2">
    <source>
        <dbReference type="ARBA" id="ARBA00022475"/>
    </source>
</evidence>
<evidence type="ECO:0000313" key="12">
    <source>
        <dbReference type="Proteomes" id="UP001219518"/>
    </source>
</evidence>
<evidence type="ECO:0000256" key="1">
    <source>
        <dbReference type="ARBA" id="ARBA00004651"/>
    </source>
</evidence>
<feature type="transmembrane region" description="Helical" evidence="10">
    <location>
        <begin position="161"/>
        <end position="184"/>
    </location>
</feature>
<organism evidence="11 12">
    <name type="scientific">Frankliniella fusca</name>
    <dbReference type="NCBI Taxonomy" id="407009"/>
    <lineage>
        <taxon>Eukaryota</taxon>
        <taxon>Metazoa</taxon>
        <taxon>Ecdysozoa</taxon>
        <taxon>Arthropoda</taxon>
        <taxon>Hexapoda</taxon>
        <taxon>Insecta</taxon>
        <taxon>Pterygota</taxon>
        <taxon>Neoptera</taxon>
        <taxon>Paraneoptera</taxon>
        <taxon>Thysanoptera</taxon>
        <taxon>Terebrantia</taxon>
        <taxon>Thripoidea</taxon>
        <taxon>Thripidae</taxon>
        <taxon>Frankliniella</taxon>
    </lineage>
</organism>
<comment type="caution">
    <text evidence="11">The sequence shown here is derived from an EMBL/GenBank/DDBJ whole genome shotgun (WGS) entry which is preliminary data.</text>
</comment>
<feature type="transmembrane region" description="Helical" evidence="10">
    <location>
        <begin position="79"/>
        <end position="102"/>
    </location>
</feature>
<keyword evidence="8 10" id="KW-0675">Receptor</keyword>
<comment type="caution">
    <text evidence="10">Lacks conserved residue(s) required for the propagation of feature annotation.</text>
</comment>
<dbReference type="PANTHER" id="PTHR21137:SF35">
    <property type="entry name" value="ODORANT RECEPTOR 19A-RELATED"/>
    <property type="match status" value="1"/>
</dbReference>
<dbReference type="GO" id="GO:0004984">
    <property type="term" value="F:olfactory receptor activity"/>
    <property type="evidence" value="ECO:0007669"/>
    <property type="project" value="InterPro"/>
</dbReference>
<evidence type="ECO:0000256" key="6">
    <source>
        <dbReference type="ARBA" id="ARBA00022989"/>
    </source>
</evidence>
<dbReference type="GO" id="GO:0005886">
    <property type="term" value="C:plasma membrane"/>
    <property type="evidence" value="ECO:0007669"/>
    <property type="project" value="UniProtKB-SubCell"/>
</dbReference>
<evidence type="ECO:0000256" key="9">
    <source>
        <dbReference type="ARBA" id="ARBA00023224"/>
    </source>
</evidence>
<reference evidence="11" key="1">
    <citation type="submission" date="2021-07" db="EMBL/GenBank/DDBJ databases">
        <authorList>
            <person name="Catto M.A."/>
            <person name="Jacobson A."/>
            <person name="Kennedy G."/>
            <person name="Labadie P."/>
            <person name="Hunt B.G."/>
            <person name="Srinivasan R."/>
        </authorList>
    </citation>
    <scope>NUCLEOTIDE SEQUENCE</scope>
    <source>
        <strain evidence="11">PL_HMW_Pooled</strain>
        <tissue evidence="11">Head</tissue>
    </source>
</reference>
<keyword evidence="12" id="KW-1185">Reference proteome</keyword>
<evidence type="ECO:0000256" key="4">
    <source>
        <dbReference type="ARBA" id="ARBA00022692"/>
    </source>
</evidence>
<dbReference type="PANTHER" id="PTHR21137">
    <property type="entry name" value="ODORANT RECEPTOR"/>
    <property type="match status" value="1"/>
</dbReference>
<dbReference type="InterPro" id="IPR004117">
    <property type="entry name" value="7tm6_olfct_rcpt"/>
</dbReference>
<keyword evidence="2" id="KW-1003">Cell membrane</keyword>
<dbReference type="Pfam" id="PF02949">
    <property type="entry name" value="7tm_6"/>
    <property type="match status" value="1"/>
</dbReference>
<dbReference type="EMBL" id="JAHWGI010001289">
    <property type="protein sequence ID" value="KAK3927484.1"/>
    <property type="molecule type" value="Genomic_DNA"/>
</dbReference>
<feature type="transmembrane region" description="Helical" evidence="10">
    <location>
        <begin position="51"/>
        <end position="73"/>
    </location>
</feature>
<dbReference type="GO" id="GO:0007165">
    <property type="term" value="P:signal transduction"/>
    <property type="evidence" value="ECO:0007669"/>
    <property type="project" value="UniProtKB-KW"/>
</dbReference>
<protein>
    <recommendedName>
        <fullName evidence="10">Odorant receptor</fullName>
    </recommendedName>
</protein>
<proteinExistence type="inferred from homology"/>
<evidence type="ECO:0000256" key="10">
    <source>
        <dbReference type="RuleBase" id="RU351113"/>
    </source>
</evidence>
<dbReference type="Proteomes" id="UP001219518">
    <property type="component" value="Unassembled WGS sequence"/>
</dbReference>